<dbReference type="InterPro" id="IPR050223">
    <property type="entry name" value="D-isomer_2-hydroxyacid_DH"/>
</dbReference>
<dbReference type="PROSITE" id="PS00065">
    <property type="entry name" value="D_2_HYDROXYACID_DH_1"/>
    <property type="match status" value="1"/>
</dbReference>
<comment type="similarity">
    <text evidence="1 4">Belongs to the D-isomer specific 2-hydroxyacid dehydrogenase family.</text>
</comment>
<dbReference type="GO" id="GO:0016618">
    <property type="term" value="F:hydroxypyruvate reductase [NAD(P)H] activity"/>
    <property type="evidence" value="ECO:0007669"/>
    <property type="project" value="TreeGrafter"/>
</dbReference>
<protein>
    <submittedName>
        <fullName evidence="7">D-glycerate dehydrogenase</fullName>
    </submittedName>
</protein>
<dbReference type="Pfam" id="PF00389">
    <property type="entry name" value="2-Hacid_dh"/>
    <property type="match status" value="1"/>
</dbReference>
<evidence type="ECO:0000256" key="1">
    <source>
        <dbReference type="ARBA" id="ARBA00005854"/>
    </source>
</evidence>
<dbReference type="FunFam" id="3.40.50.720:FF:000462">
    <property type="entry name" value="Glyoxylate reductase (NADP+)"/>
    <property type="match status" value="1"/>
</dbReference>
<dbReference type="CDD" id="cd05301">
    <property type="entry name" value="GDH"/>
    <property type="match status" value="1"/>
</dbReference>
<dbReference type="InterPro" id="IPR036291">
    <property type="entry name" value="NAD(P)-bd_dom_sf"/>
</dbReference>
<dbReference type="Pfam" id="PF02826">
    <property type="entry name" value="2-Hacid_dh_C"/>
    <property type="match status" value="1"/>
</dbReference>
<keyword evidence="2 4" id="KW-0560">Oxidoreductase</keyword>
<feature type="domain" description="D-isomer specific 2-hydroxyacid dehydrogenase NAD-binding" evidence="6">
    <location>
        <begin position="109"/>
        <end position="286"/>
    </location>
</feature>
<evidence type="ECO:0000259" key="5">
    <source>
        <dbReference type="Pfam" id="PF00389"/>
    </source>
</evidence>
<dbReference type="RefSeq" id="WP_200230438.1">
    <property type="nucleotide sequence ID" value="NZ_CP060811.1"/>
</dbReference>
<dbReference type="EMBL" id="CP060811">
    <property type="protein sequence ID" value="QQN89177.1"/>
    <property type="molecule type" value="Genomic_DNA"/>
</dbReference>
<feature type="domain" description="D-isomer specific 2-hydroxyacid dehydrogenase catalytic" evidence="5">
    <location>
        <begin position="5"/>
        <end position="318"/>
    </location>
</feature>
<evidence type="ECO:0000256" key="2">
    <source>
        <dbReference type="ARBA" id="ARBA00023002"/>
    </source>
</evidence>
<reference evidence="7 8" key="1">
    <citation type="submission" date="2020-08" db="EMBL/GenBank/DDBJ databases">
        <title>Emergence of ISAba1-mediated novel tet(X) in Acinetobacter variabilis from a chicken farm.</title>
        <authorList>
            <person name="Peng K."/>
            <person name="Li R."/>
        </authorList>
    </citation>
    <scope>NUCLEOTIDE SEQUENCE [LARGE SCALE GENOMIC DNA]</scope>
    <source>
        <strain evidence="7 8">XM9F202-2</strain>
    </source>
</reference>
<dbReference type="GO" id="GO:0030267">
    <property type="term" value="F:glyoxylate reductase (NADPH) activity"/>
    <property type="evidence" value="ECO:0007669"/>
    <property type="project" value="TreeGrafter"/>
</dbReference>
<dbReference type="SUPFAM" id="SSF51735">
    <property type="entry name" value="NAD(P)-binding Rossmann-fold domains"/>
    <property type="match status" value="1"/>
</dbReference>
<dbReference type="AlphaFoldDB" id="A0A7T7WK62"/>
<evidence type="ECO:0000259" key="6">
    <source>
        <dbReference type="Pfam" id="PF02826"/>
    </source>
</evidence>
<dbReference type="InterPro" id="IPR006139">
    <property type="entry name" value="D-isomer_2_OHA_DH_cat_dom"/>
</dbReference>
<dbReference type="Gene3D" id="3.40.50.720">
    <property type="entry name" value="NAD(P)-binding Rossmann-like Domain"/>
    <property type="match status" value="2"/>
</dbReference>
<proteinExistence type="inferred from homology"/>
<dbReference type="InterPro" id="IPR006140">
    <property type="entry name" value="D-isomer_DH_NAD-bd"/>
</dbReference>
<keyword evidence="3" id="KW-0520">NAD</keyword>
<evidence type="ECO:0000256" key="4">
    <source>
        <dbReference type="RuleBase" id="RU003719"/>
    </source>
</evidence>
<gene>
    <name evidence="7" type="ORF">IAQ69_05825</name>
</gene>
<evidence type="ECO:0000313" key="8">
    <source>
        <dbReference type="Proteomes" id="UP000596079"/>
    </source>
</evidence>
<dbReference type="PANTHER" id="PTHR10996">
    <property type="entry name" value="2-HYDROXYACID DEHYDROGENASE-RELATED"/>
    <property type="match status" value="1"/>
</dbReference>
<dbReference type="GO" id="GO:0051287">
    <property type="term" value="F:NAD binding"/>
    <property type="evidence" value="ECO:0007669"/>
    <property type="project" value="InterPro"/>
</dbReference>
<evidence type="ECO:0000313" key="7">
    <source>
        <dbReference type="EMBL" id="QQN89177.1"/>
    </source>
</evidence>
<sequence>MKQKVIVFSQIDQDVQKKLEQNYNVVTLQPKLGNVHEQLLEHVRDADGMIGAGRLLNCDNLAPATRLKIISSVSVGYDNYEVDYLNEKNIYLTNTPHVLTETTADLGFTLLMAAARKVAYLDHWTKQGQWHRTTREAQFGMDIFGKTLGIIGLGHIGAAVARRGFYGFNMNILYHNRHEKPELAQGLSAQYCSLNELLQRSDFVVVTVDLNAESKALIGAEQLAQMQPHAVLVNISRGPVIDEQALIEALKANQIFAAGLDVYEKEPLKESELFELDNVITLPHVGSATVATRRKMAELAYQNLVDALEGRVPRYVVNPQVIGSSK</sequence>
<accession>A0A7T7WK62</accession>
<dbReference type="Proteomes" id="UP000596079">
    <property type="component" value="Chromosome"/>
</dbReference>
<dbReference type="InterPro" id="IPR029752">
    <property type="entry name" value="D-isomer_DH_CS1"/>
</dbReference>
<name>A0A7T7WK62_9GAMM</name>
<evidence type="ECO:0000256" key="3">
    <source>
        <dbReference type="ARBA" id="ARBA00023027"/>
    </source>
</evidence>
<dbReference type="SUPFAM" id="SSF52283">
    <property type="entry name" value="Formate/glycerate dehydrogenase catalytic domain-like"/>
    <property type="match status" value="1"/>
</dbReference>
<dbReference type="PANTHER" id="PTHR10996:SF283">
    <property type="entry name" value="GLYOXYLATE_HYDROXYPYRUVATE REDUCTASE B"/>
    <property type="match status" value="1"/>
</dbReference>
<organism evidence="7 8">
    <name type="scientific">Acinetobacter variabilis</name>
    <dbReference type="NCBI Taxonomy" id="70346"/>
    <lineage>
        <taxon>Bacteria</taxon>
        <taxon>Pseudomonadati</taxon>
        <taxon>Pseudomonadota</taxon>
        <taxon>Gammaproteobacteria</taxon>
        <taxon>Moraxellales</taxon>
        <taxon>Moraxellaceae</taxon>
        <taxon>Acinetobacter</taxon>
    </lineage>
</organism>
<dbReference type="GO" id="GO:0005829">
    <property type="term" value="C:cytosol"/>
    <property type="evidence" value="ECO:0007669"/>
    <property type="project" value="TreeGrafter"/>
</dbReference>